<evidence type="ECO:0000256" key="4">
    <source>
        <dbReference type="SAM" id="Phobius"/>
    </source>
</evidence>
<feature type="transmembrane region" description="Helical" evidence="4">
    <location>
        <begin position="6"/>
        <end position="23"/>
    </location>
</feature>
<keyword evidence="4" id="KW-1133">Transmembrane helix</keyword>
<protein>
    <submittedName>
        <fullName evidence="6">N-acetylglucosaminyltransferase</fullName>
    </submittedName>
</protein>
<keyword evidence="7" id="KW-1185">Reference proteome</keyword>
<feature type="transmembrane region" description="Helical" evidence="4">
    <location>
        <begin position="346"/>
        <end position="365"/>
    </location>
</feature>
<comment type="caution">
    <text evidence="6">The sequence shown here is derived from an EMBL/GenBank/DDBJ whole genome shotgun (WGS) entry which is preliminary data.</text>
</comment>
<comment type="similarity">
    <text evidence="1">Belongs to the glycosyltransferase 2 family.</text>
</comment>
<evidence type="ECO:0000256" key="1">
    <source>
        <dbReference type="ARBA" id="ARBA00006739"/>
    </source>
</evidence>
<dbReference type="AlphaFoldDB" id="A0A098LVS6"/>
<evidence type="ECO:0000313" key="7">
    <source>
        <dbReference type="Proteomes" id="UP000030184"/>
    </source>
</evidence>
<name>A0A098LVS6_9FLAO</name>
<dbReference type="PANTHER" id="PTHR43630:SF1">
    <property type="entry name" value="POLY-BETA-1,6-N-ACETYL-D-GLUCOSAMINE SYNTHASE"/>
    <property type="match status" value="1"/>
</dbReference>
<dbReference type="PANTHER" id="PTHR43630">
    <property type="entry name" value="POLY-BETA-1,6-N-ACETYL-D-GLUCOSAMINE SYNTHASE"/>
    <property type="match status" value="1"/>
</dbReference>
<keyword evidence="4" id="KW-0812">Transmembrane</keyword>
<gene>
    <name evidence="6" type="ORF">JCM19538_287</name>
</gene>
<feature type="transmembrane region" description="Helical" evidence="4">
    <location>
        <begin position="317"/>
        <end position="334"/>
    </location>
</feature>
<dbReference type="Proteomes" id="UP000030184">
    <property type="component" value="Unassembled WGS sequence"/>
</dbReference>
<evidence type="ECO:0000256" key="3">
    <source>
        <dbReference type="ARBA" id="ARBA00022679"/>
    </source>
</evidence>
<evidence type="ECO:0000256" key="2">
    <source>
        <dbReference type="ARBA" id="ARBA00022676"/>
    </source>
</evidence>
<reference evidence="7" key="1">
    <citation type="journal article" date="2014" name="Genome Announc.">
        <title>Draft Genome Sequence of Marine Flavobacterium Jejuia pallidilutea Strain 11shimoA1 and Pigmentation Mutants.</title>
        <authorList>
            <person name="Takatani N."/>
            <person name="Nakanishi M."/>
            <person name="Meirelles P."/>
            <person name="Mino S."/>
            <person name="Suda W."/>
            <person name="Oshima K."/>
            <person name="Hattori M."/>
            <person name="Ohkuma M."/>
            <person name="Hosokawa M."/>
            <person name="Miyashita K."/>
            <person name="Thompson F.L."/>
            <person name="Niwa A."/>
            <person name="Sawabe T."/>
            <person name="Sawabe T."/>
        </authorList>
    </citation>
    <scope>NUCLEOTIDE SEQUENCE [LARGE SCALE GENOMIC DNA]</scope>
    <source>
        <strain evidence="7">JCM 19538</strain>
    </source>
</reference>
<dbReference type="Gene3D" id="3.90.550.10">
    <property type="entry name" value="Spore Coat Polysaccharide Biosynthesis Protein SpsA, Chain A"/>
    <property type="match status" value="1"/>
</dbReference>
<feature type="transmembrane region" description="Helical" evidence="4">
    <location>
        <begin position="289"/>
        <end position="311"/>
    </location>
</feature>
<proteinExistence type="inferred from homology"/>
<dbReference type="EMBL" id="BBNY01000074">
    <property type="protein sequence ID" value="GAL90522.1"/>
    <property type="molecule type" value="Genomic_DNA"/>
</dbReference>
<dbReference type="InterPro" id="IPR029044">
    <property type="entry name" value="Nucleotide-diphossugar_trans"/>
</dbReference>
<sequence length="381" mass="43405">MVILSISIAILYLAVIAAFTFGFDKVKPFNLSDVAAKTRFSVVVPFRNEAENLPQLLKSITALNYTKQLFEIILVDDDSDDDSVKIIKEFIDTISTETGITKTNISLITTKKTSTSPKKDAITTAIKAAKYEWIITTDADCIVPKFWLDSFDEFIQNRKPTCIVAPVTYIEDGTFLGRFQLLDLFSLQGATIGGFGLKRPFLCNGANFAYTKSVFNTLNGFKGNTNIASGDDIFLLEKIIKKQPNNVYYLKCEKAIVSTKPQHTWQQLIEQRVRWAAKTSAYNNWFGKVTALIIFLTNFLIILLPFLAVLGLFNLKIWVYILVIKLHIDFLLLYKTSAFFNQRRAFKSFLTSFFLYPFLTNYVALRSVIKGYQWKGRTFKK</sequence>
<dbReference type="OrthoDB" id="9805625at2"/>
<dbReference type="InterPro" id="IPR001173">
    <property type="entry name" value="Glyco_trans_2-like"/>
</dbReference>
<keyword evidence="4" id="KW-0472">Membrane</keyword>
<dbReference type="RefSeq" id="WP_045372465.1">
    <property type="nucleotide sequence ID" value="NZ_BBNY01000074.1"/>
</dbReference>
<dbReference type="GO" id="GO:0016757">
    <property type="term" value="F:glycosyltransferase activity"/>
    <property type="evidence" value="ECO:0007669"/>
    <property type="project" value="UniProtKB-KW"/>
</dbReference>
<feature type="domain" description="Glycosyltransferase 2-like" evidence="5">
    <location>
        <begin position="41"/>
        <end position="186"/>
    </location>
</feature>
<keyword evidence="3 6" id="KW-0808">Transferase</keyword>
<accession>A0A098LVS6</accession>
<organism evidence="6 7">
    <name type="scientific">Jejuia pallidilutea</name>
    <dbReference type="NCBI Taxonomy" id="504487"/>
    <lineage>
        <taxon>Bacteria</taxon>
        <taxon>Pseudomonadati</taxon>
        <taxon>Bacteroidota</taxon>
        <taxon>Flavobacteriia</taxon>
        <taxon>Flavobacteriales</taxon>
        <taxon>Flavobacteriaceae</taxon>
        <taxon>Jejuia</taxon>
    </lineage>
</organism>
<evidence type="ECO:0000313" key="6">
    <source>
        <dbReference type="EMBL" id="GAL90522.1"/>
    </source>
</evidence>
<dbReference type="Pfam" id="PF00535">
    <property type="entry name" value="Glycos_transf_2"/>
    <property type="match status" value="1"/>
</dbReference>
<keyword evidence="2 6" id="KW-0328">Glycosyltransferase</keyword>
<evidence type="ECO:0000259" key="5">
    <source>
        <dbReference type="Pfam" id="PF00535"/>
    </source>
</evidence>
<dbReference type="SUPFAM" id="SSF53448">
    <property type="entry name" value="Nucleotide-diphospho-sugar transferases"/>
    <property type="match status" value="1"/>
</dbReference>